<dbReference type="Pfam" id="PF12416">
    <property type="entry name" value="DUF3668"/>
    <property type="match status" value="1"/>
</dbReference>
<feature type="region of interest" description="Disordered" evidence="2">
    <location>
        <begin position="951"/>
        <end position="986"/>
    </location>
</feature>
<sequence>MEGIRGQDIRIILSLQQGRGFGHLSVAQSDGIFIEANLNGTILDTDVIPIGDKPVFDSELMWESDKKLLRRLRTGRTTIKVQCISVDDMHIKRDQVGQFILALRQAHIVPSGKSYTDIGEAWSVWHKLSGAKSPCPEILCSLRVEERPKMSEEAIKMKHNCQKQPVPRLPNSNLVTQLHSDKGIIQIGSDATATDNFILTIYVGQAVNLDLLLPGNYNVENATENEHLCFHYNFLDYSIGTSKIAMSNIHKPIPLNEKMIISLCSSLENLQQYFSASPKLIMKLMIGQDEIGVTEMSMQGLVPTINMDAFCSLNKDNTVMVESPCFLKGFKTGNVPTSPSGLQPYINLRIRLKYQGMDLKDTDQQEGQCEGLENEPARLIRSSSYTVLNAPTETLYKVPIIDIEEGDTGNKAKIIRRVIQRGESVETSVKTKQSTEENAHLGGRPQASRDATEEVGNVAQGLQETETTSGQSELAASVGQLGLPCSWIHNKNVQSECIMCDSSTQTSEETDELHHVYTLNITLQSVAFQQLPLQRRWYFKFHHPQAEIISNCHPEITIKEQNKDIHLEDMKCKLRFVSTPGEINHLLLTSPPTISVCDTAEGQINQLAVAVPNIGPVLVEKTKQCQCKTPLTDPRTMEEVGTLGITLFLNDHGPKQTEDKALLFTQSEQDRECARFDEQIAFKIAEELEDWKERQQEIFRAKLKKQEQAHLHALREEWKQRQMVMETKFNRSVEQCQRLAQSLSDTTDELREKISKNADREQELNQHKEIIEQKYKLKVLEMKEAVKKIDSDYSHKVVRLEQEKEDVENKILKMEKENVLLKETVAAQERDLDKMKKTSLTESQATSLLEELKSMEEKLEAALQSKAFFKEKWARAVREINCIKNEHERAIQIQIKHNEEELRNLGLQHLMAMSEKELKADQSIIQQLRTEMNTIQGRSNAGEASLRYTKSFNQHDPPTTSVHSLQSGKPSSHDPLNRSSSLQEKGHESWLKALVEERDTLMNTGTYSLEDPVINKLNNKIETLLSNGIT</sequence>
<dbReference type="EMBL" id="BLKM01000880">
    <property type="protein sequence ID" value="GFG39191.1"/>
    <property type="molecule type" value="Genomic_DNA"/>
</dbReference>
<protein>
    <recommendedName>
        <fullName evidence="3">DUF3668 domain-containing protein</fullName>
    </recommendedName>
</protein>
<keyword evidence="1" id="KW-0175">Coiled coil</keyword>
<feature type="domain" description="DUF3668" evidence="3">
    <location>
        <begin position="175"/>
        <end position="353"/>
    </location>
</feature>
<dbReference type="InterPro" id="IPR035892">
    <property type="entry name" value="C2_domain_sf"/>
</dbReference>
<evidence type="ECO:0000313" key="5">
    <source>
        <dbReference type="Proteomes" id="UP000502823"/>
    </source>
</evidence>
<feature type="coiled-coil region" evidence="1">
    <location>
        <begin position="790"/>
        <end position="872"/>
    </location>
</feature>
<dbReference type="AlphaFoldDB" id="A0A6L2Q2U0"/>
<proteinExistence type="predicted"/>
<dbReference type="InterPro" id="IPR039893">
    <property type="entry name" value="CEP120-like"/>
</dbReference>
<accession>A0A6L2Q2U0</accession>
<dbReference type="Proteomes" id="UP000502823">
    <property type="component" value="Unassembled WGS sequence"/>
</dbReference>
<dbReference type="PANTHER" id="PTHR21574">
    <property type="entry name" value="CENTROSOMAL PROTEIN OF 120 KDA"/>
    <property type="match status" value="1"/>
</dbReference>
<reference evidence="5" key="1">
    <citation type="submission" date="2020-01" db="EMBL/GenBank/DDBJ databases">
        <title>Draft genome sequence of the Termite Coptotermes fromosanus.</title>
        <authorList>
            <person name="Itakura S."/>
            <person name="Yosikawa Y."/>
            <person name="Umezawa K."/>
        </authorList>
    </citation>
    <scope>NUCLEOTIDE SEQUENCE [LARGE SCALE GENOMIC DNA]</scope>
</reference>
<comment type="caution">
    <text evidence="4">The sequence shown here is derived from an EMBL/GenBank/DDBJ whole genome shotgun (WGS) entry which is preliminary data.</text>
</comment>
<gene>
    <name evidence="4" type="ORF">Cfor_04150</name>
</gene>
<feature type="compositionally biased region" description="Polar residues" evidence="2">
    <location>
        <begin position="951"/>
        <end position="970"/>
    </location>
</feature>
<evidence type="ECO:0000256" key="2">
    <source>
        <dbReference type="SAM" id="MobiDB-lite"/>
    </source>
</evidence>
<feature type="region of interest" description="Disordered" evidence="2">
    <location>
        <begin position="425"/>
        <end position="454"/>
    </location>
</feature>
<dbReference type="GO" id="GO:0005813">
    <property type="term" value="C:centrosome"/>
    <property type="evidence" value="ECO:0007669"/>
    <property type="project" value="TreeGrafter"/>
</dbReference>
<evidence type="ECO:0000259" key="3">
    <source>
        <dbReference type="Pfam" id="PF12416"/>
    </source>
</evidence>
<evidence type="ECO:0000313" key="4">
    <source>
        <dbReference type="EMBL" id="GFG39191.1"/>
    </source>
</evidence>
<organism evidence="4 5">
    <name type="scientific">Coptotermes formosanus</name>
    <name type="common">Formosan subterranean termite</name>
    <dbReference type="NCBI Taxonomy" id="36987"/>
    <lineage>
        <taxon>Eukaryota</taxon>
        <taxon>Metazoa</taxon>
        <taxon>Ecdysozoa</taxon>
        <taxon>Arthropoda</taxon>
        <taxon>Hexapoda</taxon>
        <taxon>Insecta</taxon>
        <taxon>Pterygota</taxon>
        <taxon>Neoptera</taxon>
        <taxon>Polyneoptera</taxon>
        <taxon>Dictyoptera</taxon>
        <taxon>Blattodea</taxon>
        <taxon>Blattoidea</taxon>
        <taxon>Termitoidae</taxon>
        <taxon>Rhinotermitidae</taxon>
        <taxon>Coptotermes</taxon>
    </lineage>
</organism>
<dbReference type="OrthoDB" id="332250at2759"/>
<name>A0A6L2Q2U0_COPFO</name>
<keyword evidence="5" id="KW-1185">Reference proteome</keyword>
<dbReference type="Gene3D" id="2.60.40.150">
    <property type="entry name" value="C2 domain"/>
    <property type="match status" value="1"/>
</dbReference>
<dbReference type="PANTHER" id="PTHR21574:SF0">
    <property type="entry name" value="CENTROSOMAL PROTEIN OF 120 KDA"/>
    <property type="match status" value="1"/>
</dbReference>
<evidence type="ECO:0000256" key="1">
    <source>
        <dbReference type="SAM" id="Coils"/>
    </source>
</evidence>
<dbReference type="GO" id="GO:1903724">
    <property type="term" value="P:positive regulation of centriole elongation"/>
    <property type="evidence" value="ECO:0007669"/>
    <property type="project" value="TreeGrafter"/>
</dbReference>
<dbReference type="InterPro" id="IPR022136">
    <property type="entry name" value="DUF3668"/>
</dbReference>
<dbReference type="InParanoid" id="A0A6L2Q2U0"/>